<dbReference type="EMBL" id="QXED01000006">
    <property type="protein sequence ID" value="RIV20367.1"/>
    <property type="molecule type" value="Genomic_DNA"/>
</dbReference>
<evidence type="ECO:0000313" key="2">
    <source>
        <dbReference type="EMBL" id="RIV20367.1"/>
    </source>
</evidence>
<dbReference type="Pfam" id="PF09643">
    <property type="entry name" value="YopX"/>
    <property type="match status" value="1"/>
</dbReference>
<dbReference type="RefSeq" id="WP_119669534.1">
    <property type="nucleotide sequence ID" value="NZ_QXED01000006.1"/>
</dbReference>
<dbReference type="NCBIfam" id="TIGR01671">
    <property type="entry name" value="phage_TIGR01671"/>
    <property type="match status" value="1"/>
</dbReference>
<dbReference type="SUPFAM" id="SSF159006">
    <property type="entry name" value="YopX-like"/>
    <property type="match status" value="1"/>
</dbReference>
<feature type="domain" description="YopX protein" evidence="1">
    <location>
        <begin position="5"/>
        <end position="152"/>
    </location>
</feature>
<keyword evidence="3" id="KW-1185">Reference proteome</keyword>
<name>A0A418M3G4_9BACT</name>
<comment type="caution">
    <text evidence="2">The sequence shown here is derived from an EMBL/GenBank/DDBJ whole genome shotgun (WGS) entry which is preliminary data.</text>
</comment>
<dbReference type="Gene3D" id="2.30.30.290">
    <property type="entry name" value="YopX-like domains"/>
    <property type="match status" value="1"/>
</dbReference>
<reference evidence="2 3" key="1">
    <citation type="submission" date="2018-08" db="EMBL/GenBank/DDBJ databases">
        <title>Fibrisoma montanum sp. nov., isolated from Danxia mountain soil.</title>
        <authorList>
            <person name="Huang Y."/>
        </authorList>
    </citation>
    <scope>NUCLEOTIDE SEQUENCE [LARGE SCALE GENOMIC DNA]</scope>
    <source>
        <strain evidence="2 3">HYT19</strain>
    </source>
</reference>
<dbReference type="OrthoDB" id="1809393at2"/>
<dbReference type="AlphaFoldDB" id="A0A418M3G4"/>
<sequence>MRQLKFRAWDGKVMRYTGTDRNDVLVLTYTDDTGVCDGVKLGRTGDEWEIFGYKWNLYDEANGPVLMQFTGLTDKNGTEIYEGDIVEIWDTELSRQKSRYTVGWNKYALQWYANTTEGDEYGSYSKPLLGQTRIEKTRTEVIGNIYEHPHLLS</sequence>
<dbReference type="InterPro" id="IPR019096">
    <property type="entry name" value="YopX_protein"/>
</dbReference>
<dbReference type="Proteomes" id="UP000283523">
    <property type="component" value="Unassembled WGS sequence"/>
</dbReference>
<gene>
    <name evidence="2" type="ORF">DYU11_20155</name>
</gene>
<accession>A0A418M3G4</accession>
<organism evidence="2 3">
    <name type="scientific">Fibrisoma montanum</name>
    <dbReference type="NCBI Taxonomy" id="2305895"/>
    <lineage>
        <taxon>Bacteria</taxon>
        <taxon>Pseudomonadati</taxon>
        <taxon>Bacteroidota</taxon>
        <taxon>Cytophagia</taxon>
        <taxon>Cytophagales</taxon>
        <taxon>Spirosomataceae</taxon>
        <taxon>Fibrisoma</taxon>
    </lineage>
</organism>
<dbReference type="InterPro" id="IPR010024">
    <property type="entry name" value="CHP16711"/>
</dbReference>
<protein>
    <recommendedName>
        <fullName evidence="1">YopX protein domain-containing protein</fullName>
    </recommendedName>
</protein>
<evidence type="ECO:0000259" key="1">
    <source>
        <dbReference type="Pfam" id="PF09643"/>
    </source>
</evidence>
<evidence type="ECO:0000313" key="3">
    <source>
        <dbReference type="Proteomes" id="UP000283523"/>
    </source>
</evidence>
<proteinExistence type="predicted"/>
<dbReference type="InterPro" id="IPR023385">
    <property type="entry name" value="YopX-like_C"/>
</dbReference>